<sequence>MPVRRALCAVIGSFHSGEDEPPTGTPADIPGADALRGQMTAALARLGYHCVTLNGNESAAELGTAVLGFLREPMPAGGVRVVHVLSHGVQPPNYDGLEVLGADGRADELTDVAGWVRRADRDPDAPATLFLLDVCQAGTAVRLPYQLTIDRRRTVVLAASPADEPAYDANFTRAMIAALGKVADGGYNVARGFGSIAPRQVALDVQAQVAAHGHGQQVTCSLFSLLDGEPDFAFFPNLVPADADLLPDGVDPGLGDLALGLDPAHFVDRAYAHGPRPRMRTGLFYGRDRLLGELSAWLDEIGPPEPGQGLRVVTGSPGSGKSALLGVLVCAAHPGLREATDPAWNRLPHVPSRNEHLVAVHARQLTTQQIIDSLARQLHLPPPGLRPHEDGGEQDERMGPAAPAQPAAEKASAASAGGGAQHGWTTADLLEAITTGTSPPVIVVDAVDEAAQPSELIQQVLLPLATRTHPRSPLTADPADGDEAGNGDGGEGGGGWCRLLVGTRAWASLQPLLQAARDHGHLIDLDQEPPTEVRAALTGYVTALLDRQPPYDTAAYKTARAHFAEALAATLTTRQPPAPASPAGTVTDPASPAGLAGVTDPGDPADPRWGAFLVAALYTHHKITAQALPPDPAFAWVLGGQVPRTLWEVMEMDLQARATDPWARPLLASLAYARGDGMPLDVLTHVAPVFHHDGPHIPDPAPAQARHTLAGIRFYLRLTPDQHGVIHYRLFHQGLTDYLRHHPTAPPAP</sequence>
<protein>
    <submittedName>
        <fullName evidence="3">AAA ATPase domain-containing protein</fullName>
    </submittedName>
</protein>
<feature type="region of interest" description="Disordered" evidence="1">
    <location>
        <begin position="469"/>
        <end position="490"/>
    </location>
</feature>
<feature type="domain" description="Orc1-like AAA ATPase" evidence="2">
    <location>
        <begin position="284"/>
        <end position="466"/>
    </location>
</feature>
<feature type="compositionally biased region" description="Basic and acidic residues" evidence="1">
    <location>
        <begin position="386"/>
        <end position="398"/>
    </location>
</feature>
<gene>
    <name evidence="3" type="ORF">SAMN04489712_14517</name>
</gene>
<dbReference type="Proteomes" id="UP000236723">
    <property type="component" value="Unassembled WGS sequence"/>
</dbReference>
<evidence type="ECO:0000313" key="3">
    <source>
        <dbReference type="EMBL" id="SEG94292.1"/>
    </source>
</evidence>
<keyword evidence="4" id="KW-1185">Reference proteome</keyword>
<dbReference type="AlphaFoldDB" id="A0A1H6E9C5"/>
<proteinExistence type="predicted"/>
<evidence type="ECO:0000259" key="2">
    <source>
        <dbReference type="Pfam" id="PF13191"/>
    </source>
</evidence>
<reference evidence="4" key="1">
    <citation type="submission" date="2016-10" db="EMBL/GenBank/DDBJ databases">
        <authorList>
            <person name="Varghese N."/>
            <person name="Submissions S."/>
        </authorList>
    </citation>
    <scope>NUCLEOTIDE SEQUENCE [LARGE SCALE GENOMIC DNA]</scope>
    <source>
        <strain evidence="4">DSM 43163</strain>
    </source>
</reference>
<dbReference type="OrthoDB" id="218695at2"/>
<dbReference type="RefSeq" id="WP_146087701.1">
    <property type="nucleotide sequence ID" value="NZ_FNVO01000045.1"/>
</dbReference>
<dbReference type="Pfam" id="PF13191">
    <property type="entry name" value="AAA_16"/>
    <property type="match status" value="1"/>
</dbReference>
<dbReference type="EMBL" id="FNVO01000045">
    <property type="protein sequence ID" value="SEG94292.1"/>
    <property type="molecule type" value="Genomic_DNA"/>
</dbReference>
<evidence type="ECO:0000256" key="1">
    <source>
        <dbReference type="SAM" id="MobiDB-lite"/>
    </source>
</evidence>
<feature type="compositionally biased region" description="Low complexity" evidence="1">
    <location>
        <begin position="399"/>
        <end position="415"/>
    </location>
</feature>
<organism evidence="3 4">
    <name type="scientific">Thermomonospora echinospora</name>
    <dbReference type="NCBI Taxonomy" id="1992"/>
    <lineage>
        <taxon>Bacteria</taxon>
        <taxon>Bacillati</taxon>
        <taxon>Actinomycetota</taxon>
        <taxon>Actinomycetes</taxon>
        <taxon>Streptosporangiales</taxon>
        <taxon>Thermomonosporaceae</taxon>
        <taxon>Thermomonospora</taxon>
    </lineage>
</organism>
<name>A0A1H6E9C5_9ACTN</name>
<accession>A0A1H6E9C5</accession>
<dbReference type="InterPro" id="IPR041664">
    <property type="entry name" value="AAA_16"/>
</dbReference>
<feature type="region of interest" description="Disordered" evidence="1">
    <location>
        <begin position="378"/>
        <end position="422"/>
    </location>
</feature>
<evidence type="ECO:0000313" key="4">
    <source>
        <dbReference type="Proteomes" id="UP000236723"/>
    </source>
</evidence>
<feature type="region of interest" description="Disordered" evidence="1">
    <location>
        <begin position="574"/>
        <end position="596"/>
    </location>
</feature>